<comment type="caution">
    <text evidence="2">The sequence shown here is derived from an EMBL/GenBank/DDBJ whole genome shotgun (WGS) entry which is preliminary data.</text>
</comment>
<evidence type="ECO:0000313" key="2">
    <source>
        <dbReference type="EMBL" id="NYG19917.1"/>
    </source>
</evidence>
<evidence type="ECO:0000313" key="3">
    <source>
        <dbReference type="Proteomes" id="UP000549066"/>
    </source>
</evidence>
<protein>
    <submittedName>
        <fullName evidence="2">Aminoglycoside phosphotransferase (APT) family kinase protein</fullName>
    </submittedName>
</protein>
<gene>
    <name evidence="2" type="ORF">BJY17_000664</name>
</gene>
<dbReference type="Gene3D" id="3.90.1200.10">
    <property type="match status" value="1"/>
</dbReference>
<dbReference type="InterPro" id="IPR011009">
    <property type="entry name" value="Kinase-like_dom_sf"/>
</dbReference>
<dbReference type="RefSeq" id="WP_179550121.1">
    <property type="nucleotide sequence ID" value="NZ_JACCFI010000001.1"/>
</dbReference>
<dbReference type="PANTHER" id="PTHR21310:SF15">
    <property type="entry name" value="AMINOGLYCOSIDE PHOSPHOTRANSFERASE DOMAIN-CONTAINING PROTEIN"/>
    <property type="match status" value="1"/>
</dbReference>
<keyword evidence="3" id="KW-1185">Reference proteome</keyword>
<proteinExistence type="predicted"/>
<sequence length="251" mass="27868">MAEEVLSGGNMEVVVRVGDTVRRVAGEWTPSVQAWLTAIRGSGVEQVPEPRGSDIEGREVLSYLPGSTLDRAEPAVLWSSAVLEQAGRLLRRIHDAEVPPALASGVWRTQRHDPVEVICHNDFAPYNLLVDGERLVGVIDFDMASPGPRIWDLAYLAYRLAPFAEDADGFDEVQAKGSESRMTRLHRVIDAYGVPYEASAVLATAVERLEELAAFTDARAMETERTDLVAHAAMYRRDAQRLRHRLQRPAR</sequence>
<name>A0A852WQ94_9MICO</name>
<dbReference type="PANTHER" id="PTHR21310">
    <property type="entry name" value="AMINOGLYCOSIDE PHOSPHOTRANSFERASE-RELATED-RELATED"/>
    <property type="match status" value="1"/>
</dbReference>
<accession>A0A852WQ94</accession>
<keyword evidence="2" id="KW-0418">Kinase</keyword>
<dbReference type="InterPro" id="IPR051678">
    <property type="entry name" value="AGP_Transferase"/>
</dbReference>
<dbReference type="Pfam" id="PF01636">
    <property type="entry name" value="APH"/>
    <property type="match status" value="1"/>
</dbReference>
<reference evidence="2 3" key="1">
    <citation type="submission" date="2020-07" db="EMBL/GenBank/DDBJ databases">
        <title>Sequencing the genomes of 1000 actinobacteria strains.</title>
        <authorList>
            <person name="Klenk H.-P."/>
        </authorList>
    </citation>
    <scope>NUCLEOTIDE SEQUENCE [LARGE SCALE GENOMIC DNA]</scope>
    <source>
        <strain evidence="2 3">DSM 8598</strain>
    </source>
</reference>
<organism evidence="2 3">
    <name type="scientific">Agromyces hippuratus</name>
    <dbReference type="NCBI Taxonomy" id="286438"/>
    <lineage>
        <taxon>Bacteria</taxon>
        <taxon>Bacillati</taxon>
        <taxon>Actinomycetota</taxon>
        <taxon>Actinomycetes</taxon>
        <taxon>Micrococcales</taxon>
        <taxon>Microbacteriaceae</taxon>
        <taxon>Agromyces</taxon>
    </lineage>
</organism>
<dbReference type="AlphaFoldDB" id="A0A852WQ94"/>
<dbReference type="SUPFAM" id="SSF56112">
    <property type="entry name" value="Protein kinase-like (PK-like)"/>
    <property type="match status" value="1"/>
</dbReference>
<keyword evidence="2" id="KW-0808">Transferase</keyword>
<dbReference type="InterPro" id="IPR002575">
    <property type="entry name" value="Aminoglycoside_PTrfase"/>
</dbReference>
<dbReference type="GO" id="GO:0016301">
    <property type="term" value="F:kinase activity"/>
    <property type="evidence" value="ECO:0007669"/>
    <property type="project" value="UniProtKB-KW"/>
</dbReference>
<dbReference type="EMBL" id="JACCFI010000001">
    <property type="protein sequence ID" value="NYG19917.1"/>
    <property type="molecule type" value="Genomic_DNA"/>
</dbReference>
<evidence type="ECO:0000259" key="1">
    <source>
        <dbReference type="Pfam" id="PF01636"/>
    </source>
</evidence>
<feature type="domain" description="Aminoglycoside phosphotransferase" evidence="1">
    <location>
        <begin position="113"/>
        <end position="167"/>
    </location>
</feature>
<dbReference type="Proteomes" id="UP000549066">
    <property type="component" value="Unassembled WGS sequence"/>
</dbReference>